<protein>
    <submittedName>
        <fullName evidence="1">DUF4270 domain-containing protein</fullName>
    </submittedName>
</protein>
<dbReference type="Pfam" id="PF14092">
    <property type="entry name" value="DUF4270"/>
    <property type="match status" value="1"/>
</dbReference>
<organism evidence="1 2">
    <name type="scientific">Pedobacter segetis</name>
    <dbReference type="NCBI Taxonomy" id="2793069"/>
    <lineage>
        <taxon>Bacteria</taxon>
        <taxon>Pseudomonadati</taxon>
        <taxon>Bacteroidota</taxon>
        <taxon>Sphingobacteriia</taxon>
        <taxon>Sphingobacteriales</taxon>
        <taxon>Sphingobacteriaceae</taxon>
        <taxon>Pedobacter</taxon>
    </lineage>
</organism>
<dbReference type="InterPro" id="IPR025366">
    <property type="entry name" value="DUF4270"/>
</dbReference>
<keyword evidence="2" id="KW-1185">Reference proteome</keyword>
<dbReference type="RefSeq" id="WP_200584996.1">
    <property type="nucleotide sequence ID" value="NZ_JAEHFY010000005.1"/>
</dbReference>
<dbReference type="Proteomes" id="UP000660024">
    <property type="component" value="Unassembled WGS sequence"/>
</dbReference>
<gene>
    <name evidence="1" type="ORF">I5M32_04505</name>
</gene>
<dbReference type="EMBL" id="JAEHFY010000005">
    <property type="protein sequence ID" value="MBK0382213.1"/>
    <property type="molecule type" value="Genomic_DNA"/>
</dbReference>
<evidence type="ECO:0000313" key="1">
    <source>
        <dbReference type="EMBL" id="MBK0382213.1"/>
    </source>
</evidence>
<dbReference type="PROSITE" id="PS51257">
    <property type="entry name" value="PROKAR_LIPOPROTEIN"/>
    <property type="match status" value="1"/>
</dbReference>
<reference evidence="1 2" key="1">
    <citation type="submission" date="2020-12" db="EMBL/GenBank/DDBJ databases">
        <title>Bacterial novel species Pedobacter sp. SD-b isolated from soil.</title>
        <authorList>
            <person name="Jung H.-Y."/>
        </authorList>
    </citation>
    <scope>NUCLEOTIDE SEQUENCE [LARGE SCALE GENOMIC DNA]</scope>
    <source>
        <strain evidence="1 2">SD-b</strain>
    </source>
</reference>
<proteinExistence type="predicted"/>
<comment type="caution">
    <text evidence="1">The sequence shown here is derived from an EMBL/GenBank/DDBJ whole genome shotgun (WGS) entry which is preliminary data.</text>
</comment>
<evidence type="ECO:0000313" key="2">
    <source>
        <dbReference type="Proteomes" id="UP000660024"/>
    </source>
</evidence>
<accession>A0ABS1BH65</accession>
<name>A0ABS1BH65_9SPHI</name>
<sequence>MKFIKTGLLTMLVGLFILGGCKDPSTIGLDIDPNIDINSKLIDTSTVIAKLLKQDSVVANGTNVSVLGYFKDPVFGTTTAGMALAFSLPNGSINFGTSPVLDSAVLVLPFKGFYGDSTNTNYTVEVRQLNENLYAEPTLAYYNNKTWITKSTLLATKNFGAAYKDSLTIQDIVVAGKDTVKRVAPQLRIKINSSFITNNIINLDSATLSSNKAFNALFKGLYLSINKNTTTNNGGLFSFDTYTAGAARLDLFYKNTSSANVVDTVSKSLNITGNVGNAVTALNWDLSGTVVNTELQNTAKNSDILYLKGLTGTQLKVQFPYLNQIKNLGTNIVINKAELVFSVISGTETPYDPLNRLRIYKYDIAERPTFIPDETPFDPRFIAPPFSLGGFYNSAPKEYAINMTGYIQDLISGKTKDYGTFITPNDYIATNSSNYEISKAANVFSNLGRSVVGGVNTPNFKVKLRIYYTEQK</sequence>